<dbReference type="GO" id="GO:0000271">
    <property type="term" value="P:polysaccharide biosynthetic process"/>
    <property type="evidence" value="ECO:0007669"/>
    <property type="project" value="InterPro"/>
</dbReference>
<dbReference type="EMBL" id="NDXJ01000005">
    <property type="protein sequence ID" value="OSP89966.1"/>
    <property type="molecule type" value="Genomic_DNA"/>
</dbReference>
<reference evidence="6 7" key="1">
    <citation type="submission" date="2017-04" db="EMBL/GenBank/DDBJ databases">
        <title>The genome sequence of Weissella cibaria isolated from wild Drosophila.</title>
        <authorList>
            <person name="Ricks N.J."/>
            <person name="Carroll C."/>
            <person name="Walters A."/>
            <person name="Newell P.D."/>
            <person name="Chaston J.M."/>
        </authorList>
    </citation>
    <scope>NUCLEOTIDE SEQUENCE [LARGE SCALE GENOMIC DNA]</scope>
    <source>
        <strain evidence="6 7">DmW_103</strain>
    </source>
</reference>
<dbReference type="KEGG" id="wcb:AO080_09225"/>
<proteinExistence type="inferred from homology"/>
<evidence type="ECO:0000256" key="2">
    <source>
        <dbReference type="ARBA" id="ARBA00009399"/>
    </source>
</evidence>
<protein>
    <submittedName>
        <fullName evidence="6">Uncharacterized protein</fullName>
    </submittedName>
</protein>
<evidence type="ECO:0000313" key="7">
    <source>
        <dbReference type="Proteomes" id="UP000193588"/>
    </source>
</evidence>
<sequence length="133" mass="15416">MLKFIQKNMSIISYIFFGGLTTLVSLGSYSLFIVLFHMNYQISNILSWILSVTFAYFTNKHFVFKSKPTSSHESLKQIFSFFSARISTLILEIIILWVGITLLHGNEYVWKFIDQIIILIANYAASKVIFNKK</sequence>
<keyword evidence="4" id="KW-1133">Transmembrane helix</keyword>
<evidence type="ECO:0000256" key="4">
    <source>
        <dbReference type="ARBA" id="ARBA00022989"/>
    </source>
</evidence>
<accession>A0A0N9XZJ2</accession>
<comment type="caution">
    <text evidence="6">The sequence shown here is derived from an EMBL/GenBank/DDBJ whole genome shotgun (WGS) entry which is preliminary data.</text>
</comment>
<evidence type="ECO:0000256" key="1">
    <source>
        <dbReference type="ARBA" id="ARBA00004141"/>
    </source>
</evidence>
<dbReference type="Proteomes" id="UP000193588">
    <property type="component" value="Unassembled WGS sequence"/>
</dbReference>
<evidence type="ECO:0000256" key="5">
    <source>
        <dbReference type="ARBA" id="ARBA00023136"/>
    </source>
</evidence>
<keyword evidence="3" id="KW-0812">Transmembrane</keyword>
<gene>
    <name evidence="6" type="ORF">B9D04_05445</name>
</gene>
<dbReference type="PANTHER" id="PTHR38459:SF5">
    <property type="entry name" value="CELL WALL TEICHOIC ACID GLYCOSYLATION PROTEIN GTCA"/>
    <property type="match status" value="1"/>
</dbReference>
<name>A0A0N9XZJ2_9LACO</name>
<organism evidence="6 7">
    <name type="scientific">Weissella cibaria</name>
    <dbReference type="NCBI Taxonomy" id="137591"/>
    <lineage>
        <taxon>Bacteria</taxon>
        <taxon>Bacillati</taxon>
        <taxon>Bacillota</taxon>
        <taxon>Bacilli</taxon>
        <taxon>Lactobacillales</taxon>
        <taxon>Lactobacillaceae</taxon>
        <taxon>Weissella</taxon>
    </lineage>
</organism>
<keyword evidence="5" id="KW-0472">Membrane</keyword>
<comment type="similarity">
    <text evidence="2">Belongs to the GtrA family.</text>
</comment>
<dbReference type="InterPro" id="IPR051401">
    <property type="entry name" value="GtrA_CellWall_Glycosyl"/>
</dbReference>
<dbReference type="PANTHER" id="PTHR38459">
    <property type="entry name" value="PROPHAGE BACTOPRENOL-LINKED GLUCOSE TRANSLOCASE HOMOLOG"/>
    <property type="match status" value="1"/>
</dbReference>
<dbReference type="RefSeq" id="WP_060655206.1">
    <property type="nucleotide sequence ID" value="NZ_CP116385.1"/>
</dbReference>
<evidence type="ECO:0000313" key="6">
    <source>
        <dbReference type="EMBL" id="OSP89966.1"/>
    </source>
</evidence>
<dbReference type="AlphaFoldDB" id="A0A0N9XZJ2"/>
<evidence type="ECO:0000256" key="3">
    <source>
        <dbReference type="ARBA" id="ARBA00022692"/>
    </source>
</evidence>
<dbReference type="Pfam" id="PF04138">
    <property type="entry name" value="GtrA_DPMS_TM"/>
    <property type="match status" value="1"/>
</dbReference>
<comment type="subcellular location">
    <subcellularLocation>
        <location evidence="1">Membrane</location>
        <topology evidence="1">Multi-pass membrane protein</topology>
    </subcellularLocation>
</comment>
<dbReference type="GO" id="GO:0005886">
    <property type="term" value="C:plasma membrane"/>
    <property type="evidence" value="ECO:0007669"/>
    <property type="project" value="TreeGrafter"/>
</dbReference>
<dbReference type="InterPro" id="IPR007267">
    <property type="entry name" value="GtrA_DPMS_TM"/>
</dbReference>